<protein>
    <submittedName>
        <fullName evidence="3">Uncharacterized protein</fullName>
    </submittedName>
</protein>
<accession>A0A4Q9MUX4</accession>
<dbReference type="PANTHER" id="PTHR34292">
    <property type="entry name" value="OUTER SPORE WALL PROTEIN LDS1"/>
    <property type="match status" value="1"/>
</dbReference>
<evidence type="ECO:0000256" key="2">
    <source>
        <dbReference type="SAM" id="Phobius"/>
    </source>
</evidence>
<keyword evidence="2" id="KW-1133">Transmembrane helix</keyword>
<dbReference type="AlphaFoldDB" id="A0A4Q9MUX4"/>
<keyword evidence="2" id="KW-0812">Transmembrane</keyword>
<reference evidence="3" key="1">
    <citation type="submission" date="2019-01" db="EMBL/GenBank/DDBJ databases">
        <title>Draft genome sequences of three monokaryotic isolates of the white-rot basidiomycete fungus Dichomitus squalens.</title>
        <authorList>
            <consortium name="DOE Joint Genome Institute"/>
            <person name="Lopez S.C."/>
            <person name="Andreopoulos B."/>
            <person name="Pangilinan J."/>
            <person name="Lipzen A."/>
            <person name="Riley R."/>
            <person name="Ahrendt S."/>
            <person name="Ng V."/>
            <person name="Barry K."/>
            <person name="Daum C."/>
            <person name="Grigoriev I.V."/>
            <person name="Hilden K.S."/>
            <person name="Makela M.R."/>
            <person name="de Vries R.P."/>
        </authorList>
    </citation>
    <scope>NUCLEOTIDE SEQUENCE [LARGE SCALE GENOMIC DNA]</scope>
    <source>
        <strain evidence="3">OM18370.1</strain>
    </source>
</reference>
<sequence length="324" mass="36579">MSVPAVSIPGESATIPGGYNGDTPSPSAEDENIPLNLRRAAHRMQFPPSYVVVGFYRLLTDPHLRVPAWKKCEHAFMRGATVGLVWATGTYKIQKLFVEYFLINSPRVTGLSRDALFGIPLPFDVPTYATLFFLSSQVSAVIYFFLSRNIRIARERAYEQTIQSRGKGADWWQPYVEEWDNPPRVEPSKWKLSFFMGGPVGRMVAKVLSIPLNFVPFAGMFIAAAFRALGTARYLHEPYYKAKGMTKEQIAVFIEERKWEYRVFGFTAALVERIPIIGLIFSVSNRIGAAMWAHDLEKRQHYVATTKAGLAARSPYLSSQPKIE</sequence>
<organism evidence="3">
    <name type="scientific">Dichomitus squalens</name>
    <dbReference type="NCBI Taxonomy" id="114155"/>
    <lineage>
        <taxon>Eukaryota</taxon>
        <taxon>Fungi</taxon>
        <taxon>Dikarya</taxon>
        <taxon>Basidiomycota</taxon>
        <taxon>Agaricomycotina</taxon>
        <taxon>Agaricomycetes</taxon>
        <taxon>Polyporales</taxon>
        <taxon>Polyporaceae</taxon>
        <taxon>Dichomitus</taxon>
    </lineage>
</organism>
<evidence type="ECO:0000313" key="3">
    <source>
        <dbReference type="EMBL" id="TBU31774.1"/>
    </source>
</evidence>
<feature type="region of interest" description="Disordered" evidence="1">
    <location>
        <begin position="1"/>
        <end position="31"/>
    </location>
</feature>
<dbReference type="Proteomes" id="UP000292957">
    <property type="component" value="Unassembled WGS sequence"/>
</dbReference>
<feature type="transmembrane region" description="Helical" evidence="2">
    <location>
        <begin position="210"/>
        <end position="229"/>
    </location>
</feature>
<dbReference type="EMBL" id="ML143397">
    <property type="protein sequence ID" value="TBU31774.1"/>
    <property type="molecule type" value="Genomic_DNA"/>
</dbReference>
<dbReference type="OrthoDB" id="10012223at2759"/>
<dbReference type="PANTHER" id="PTHR34292:SF2">
    <property type="entry name" value="OUTER SPORE WALL PROTEIN LDS1"/>
    <property type="match status" value="1"/>
</dbReference>
<evidence type="ECO:0000256" key="1">
    <source>
        <dbReference type="SAM" id="MobiDB-lite"/>
    </source>
</evidence>
<proteinExistence type="predicted"/>
<name>A0A4Q9MUX4_9APHY</name>
<feature type="transmembrane region" description="Helical" evidence="2">
    <location>
        <begin position="125"/>
        <end position="146"/>
    </location>
</feature>
<dbReference type="InterPro" id="IPR052786">
    <property type="entry name" value="Spore_wall_assembly"/>
</dbReference>
<gene>
    <name evidence="3" type="ORF">BD311DRAFT_786174</name>
</gene>
<keyword evidence="2" id="KW-0472">Membrane</keyword>